<evidence type="ECO:0000313" key="2">
    <source>
        <dbReference type="Proteomes" id="UP000235828"/>
    </source>
</evidence>
<protein>
    <submittedName>
        <fullName evidence="1">Uncharacterized protein</fullName>
    </submittedName>
</protein>
<dbReference type="EMBL" id="LT960611">
    <property type="protein sequence ID" value="SON51283.1"/>
    <property type="molecule type" value="Genomic_DNA"/>
</dbReference>
<organism evidence="1 2">
    <name type="scientific">Vibrio tapetis subsp. tapetis</name>
    <dbReference type="NCBI Taxonomy" id="1671868"/>
    <lineage>
        <taxon>Bacteria</taxon>
        <taxon>Pseudomonadati</taxon>
        <taxon>Pseudomonadota</taxon>
        <taxon>Gammaproteobacteria</taxon>
        <taxon>Vibrionales</taxon>
        <taxon>Vibrionaceae</taxon>
        <taxon>Vibrio</taxon>
    </lineage>
</organism>
<accession>A0A2N8ZH89</accession>
<dbReference type="KEGG" id="vta:A3322"/>
<evidence type="ECO:0000313" key="1">
    <source>
        <dbReference type="EMBL" id="SON51283.1"/>
    </source>
</evidence>
<dbReference type="AlphaFoldDB" id="A0A2N8ZH89"/>
<reference evidence="1 2" key="1">
    <citation type="submission" date="2017-10" db="EMBL/GenBank/DDBJ databases">
        <authorList>
            <person name="Banno H."/>
            <person name="Chua N.-H."/>
        </authorList>
    </citation>
    <scope>NUCLEOTIDE SEQUENCE [LARGE SCALE GENOMIC DNA]</scope>
    <source>
        <strain evidence="1">Vibrio tapetis CECT4600</strain>
    </source>
</reference>
<dbReference type="Proteomes" id="UP000235828">
    <property type="component" value="Chromosome A"/>
</dbReference>
<sequence>MTSPACRVEIVCLKLSMTEFLMNTLYELSVQTIILVAQSYLFIKCINIHPLATQTFSLSVFTRIMRAKYPLT</sequence>
<name>A0A2N8ZH89_9VIBR</name>
<proteinExistence type="predicted"/>
<gene>
    <name evidence="1" type="ORF">VTAP4600_A3322</name>
</gene>
<keyword evidence="2" id="KW-1185">Reference proteome</keyword>